<feature type="chain" id="PRO_5045909778" evidence="1">
    <location>
        <begin position="37"/>
        <end position="596"/>
    </location>
</feature>
<name>A0ABP9P7T3_9ACTN</name>
<proteinExistence type="predicted"/>
<reference evidence="4" key="1">
    <citation type="journal article" date="2019" name="Int. J. Syst. Evol. Microbiol.">
        <title>The Global Catalogue of Microorganisms (GCM) 10K type strain sequencing project: providing services to taxonomists for standard genome sequencing and annotation.</title>
        <authorList>
            <consortium name="The Broad Institute Genomics Platform"/>
            <consortium name="The Broad Institute Genome Sequencing Center for Infectious Disease"/>
            <person name="Wu L."/>
            <person name="Ma J."/>
        </authorList>
    </citation>
    <scope>NUCLEOTIDE SEQUENCE [LARGE SCALE GENOMIC DNA]</scope>
    <source>
        <strain evidence="4">JCM 18459</strain>
    </source>
</reference>
<feature type="signal peptide" evidence="1">
    <location>
        <begin position="1"/>
        <end position="36"/>
    </location>
</feature>
<evidence type="ECO:0000259" key="2">
    <source>
        <dbReference type="PROSITE" id="PS51494"/>
    </source>
</evidence>
<dbReference type="Pfam" id="PF05580">
    <property type="entry name" value="Peptidase_S55"/>
    <property type="match status" value="1"/>
</dbReference>
<evidence type="ECO:0000256" key="1">
    <source>
        <dbReference type="SAM" id="SignalP"/>
    </source>
</evidence>
<dbReference type="Proteomes" id="UP001500221">
    <property type="component" value="Unassembled WGS sequence"/>
</dbReference>
<comment type="caution">
    <text evidence="3">The sequence shown here is derived from an EMBL/GenBank/DDBJ whole genome shotgun (WGS) entry which is preliminary data.</text>
</comment>
<evidence type="ECO:0000313" key="3">
    <source>
        <dbReference type="EMBL" id="GAA5142071.1"/>
    </source>
</evidence>
<gene>
    <name evidence="3" type="ORF">GCM10023340_04960</name>
</gene>
<organism evidence="3 4">
    <name type="scientific">Nocardioides marinquilinus</name>
    <dbReference type="NCBI Taxonomy" id="1210400"/>
    <lineage>
        <taxon>Bacteria</taxon>
        <taxon>Bacillati</taxon>
        <taxon>Actinomycetota</taxon>
        <taxon>Actinomycetes</taxon>
        <taxon>Propionibacteriales</taxon>
        <taxon>Nocardioidaceae</taxon>
        <taxon>Nocardioides</taxon>
    </lineage>
</organism>
<accession>A0ABP9P7T3</accession>
<dbReference type="InterPro" id="IPR008763">
    <property type="entry name" value="Peptidase_S55"/>
</dbReference>
<dbReference type="EMBL" id="BAABKG010000001">
    <property type="protein sequence ID" value="GAA5142071.1"/>
    <property type="molecule type" value="Genomic_DNA"/>
</dbReference>
<protein>
    <submittedName>
        <fullName evidence="3">SpoIVB peptidase S55 domain-containing protein</fullName>
    </submittedName>
</protein>
<dbReference type="PROSITE" id="PS51494">
    <property type="entry name" value="SPOIVB"/>
    <property type="match status" value="1"/>
</dbReference>
<dbReference type="InterPro" id="IPR009003">
    <property type="entry name" value="Peptidase_S1_PA"/>
</dbReference>
<dbReference type="SUPFAM" id="SSF50494">
    <property type="entry name" value="Trypsin-like serine proteases"/>
    <property type="match status" value="1"/>
</dbReference>
<dbReference type="RefSeq" id="WP_345454193.1">
    <property type="nucleotide sequence ID" value="NZ_BAABKG010000001.1"/>
</dbReference>
<evidence type="ECO:0000313" key="4">
    <source>
        <dbReference type="Proteomes" id="UP001500221"/>
    </source>
</evidence>
<feature type="domain" description="Peptidase S55" evidence="2">
    <location>
        <begin position="1"/>
        <end position="160"/>
    </location>
</feature>
<sequence length="596" mass="61390">MLRSSLPRRSSLVPALAVTALAALLPVVGGTAVAVAAPEPDCAEAYPLADVAPGLTVDGATVSQGTEPQPFDGTVLGVVRDGIAPGVDMIVADLDSPAIEAAGGIWQGMSGSPVYADGRLLGAVSYGLSNGPSSIAGITPFDAMDDYLPEVERRVALGPALQQRVVRSADVSARLAGGGLSELEVPLGVSGVPARLLAQAARKADGRPWFSGRAHVMGSAGRAPGGPSADALVAGGNLGASLAYGDVSMAGVGTVTSVCGDSLVGFGHPLTFAGDDLTLGLHPAEAVYVQPESLGAPFKVANLGDPVGTVTDDHLTGITGTVGASPATIKVVSDITSGERHRVGTSYVTVPAALGEVAFYQHIGNHQTVVDESGPGTERQTWTIRGFDRDGTPFRIVHSAFYASEQDLLFASAWGLPGLLERITRLPGVRITSVRNVSVVDPDAELLKLGPVKQRVQGGDLVPVDRRRPAVVKPGGTLRLVLSLRGGAEPRTTTVSFDIPRTARSVEGAFLARGGATSEDDFYGGDEVIVVAGRTAAPRTRLDALIASLRNQPRADQVSVSMYLYGRRTEIERTVTSKSLGAPVKGYKVGSVVLAK</sequence>
<keyword evidence="4" id="KW-1185">Reference proteome</keyword>
<keyword evidence="1" id="KW-0732">Signal</keyword>